<name>A0ABT2SKC4_9FIRM</name>
<dbReference type="InterPro" id="IPR014710">
    <property type="entry name" value="RmlC-like_jellyroll"/>
</dbReference>
<dbReference type="Proteomes" id="UP001652338">
    <property type="component" value="Unassembled WGS sequence"/>
</dbReference>
<proteinExistence type="predicted"/>
<reference evidence="5 6" key="1">
    <citation type="journal article" date="2021" name="ISME Commun">
        <title>Automated analysis of genomic sequences facilitates high-throughput and comprehensive description of bacteria.</title>
        <authorList>
            <person name="Hitch T.C.A."/>
        </authorList>
    </citation>
    <scope>NUCLEOTIDE SEQUENCE [LARGE SCALE GENOMIC DNA]</scope>
    <source>
        <strain evidence="5 6">Sanger_29</strain>
    </source>
</reference>
<dbReference type="EMBL" id="JAOQKE010000005">
    <property type="protein sequence ID" value="MCU6724960.1"/>
    <property type="molecule type" value="Genomic_DNA"/>
</dbReference>
<keyword evidence="2" id="KW-0238">DNA-binding</keyword>
<dbReference type="Gene3D" id="2.60.120.10">
    <property type="entry name" value="Jelly Rolls"/>
    <property type="match status" value="1"/>
</dbReference>
<sequence length="220" mass="24732">MKKYISVLRTSPFFSGLTDEEILSVLHCVNATSIVKTEGTYIFRAGDSTEEMGLVLSGSALIIQEDLWGHRNILSRCKTGDFFGEPYAAKPGSVLNISVVAEKNCEILMLNVRRLLVTCPTACDHHQKLVRNLVSVLANKILIFNDKITHISKRTTREKLLSYLSSESIKHSSLSFDIPFDRQQLADFLCVERAAMSVELSKLQKEGLLKTNRNHFELLT</sequence>
<evidence type="ECO:0000259" key="4">
    <source>
        <dbReference type="PROSITE" id="PS50042"/>
    </source>
</evidence>
<keyword evidence="6" id="KW-1185">Reference proteome</keyword>
<protein>
    <submittedName>
        <fullName evidence="5">Crp/Fnr family transcriptional regulator</fullName>
    </submittedName>
</protein>
<accession>A0ABT2SKC4</accession>
<keyword evidence="3" id="KW-0804">Transcription</keyword>
<evidence type="ECO:0000313" key="5">
    <source>
        <dbReference type="EMBL" id="MCU6724960.1"/>
    </source>
</evidence>
<evidence type="ECO:0000256" key="2">
    <source>
        <dbReference type="ARBA" id="ARBA00023125"/>
    </source>
</evidence>
<evidence type="ECO:0000256" key="3">
    <source>
        <dbReference type="ARBA" id="ARBA00023163"/>
    </source>
</evidence>
<dbReference type="InterPro" id="IPR012318">
    <property type="entry name" value="HTH_CRP"/>
</dbReference>
<dbReference type="SMART" id="SM00100">
    <property type="entry name" value="cNMP"/>
    <property type="match status" value="1"/>
</dbReference>
<dbReference type="Pfam" id="PF00027">
    <property type="entry name" value="cNMP_binding"/>
    <property type="match status" value="1"/>
</dbReference>
<dbReference type="InterPro" id="IPR036390">
    <property type="entry name" value="WH_DNA-bd_sf"/>
</dbReference>
<keyword evidence="1" id="KW-0805">Transcription regulation</keyword>
<gene>
    <name evidence="5" type="ORF">OCV47_06295</name>
</gene>
<evidence type="ECO:0000313" key="6">
    <source>
        <dbReference type="Proteomes" id="UP001652338"/>
    </source>
</evidence>
<feature type="domain" description="Cyclic nucleotide-binding" evidence="4">
    <location>
        <begin position="13"/>
        <end position="111"/>
    </location>
</feature>
<dbReference type="InterPro" id="IPR018490">
    <property type="entry name" value="cNMP-bd_dom_sf"/>
</dbReference>
<dbReference type="RefSeq" id="WP_262654378.1">
    <property type="nucleotide sequence ID" value="NZ_JAOQKE010000005.1"/>
</dbReference>
<dbReference type="SUPFAM" id="SSF46785">
    <property type="entry name" value="Winged helix' DNA-binding domain"/>
    <property type="match status" value="1"/>
</dbReference>
<organism evidence="5 6">
    <name type="scientific">Muricoprocola aceti</name>
    <dbReference type="NCBI Taxonomy" id="2981772"/>
    <lineage>
        <taxon>Bacteria</taxon>
        <taxon>Bacillati</taxon>
        <taxon>Bacillota</taxon>
        <taxon>Clostridia</taxon>
        <taxon>Lachnospirales</taxon>
        <taxon>Lachnospiraceae</taxon>
        <taxon>Muricoprocola</taxon>
    </lineage>
</organism>
<dbReference type="SUPFAM" id="SSF51206">
    <property type="entry name" value="cAMP-binding domain-like"/>
    <property type="match status" value="1"/>
</dbReference>
<comment type="caution">
    <text evidence="5">The sequence shown here is derived from an EMBL/GenBank/DDBJ whole genome shotgun (WGS) entry which is preliminary data.</text>
</comment>
<evidence type="ECO:0000256" key="1">
    <source>
        <dbReference type="ARBA" id="ARBA00023015"/>
    </source>
</evidence>
<dbReference type="CDD" id="cd00038">
    <property type="entry name" value="CAP_ED"/>
    <property type="match status" value="1"/>
</dbReference>
<dbReference type="InterPro" id="IPR000595">
    <property type="entry name" value="cNMP-bd_dom"/>
</dbReference>
<dbReference type="PROSITE" id="PS50042">
    <property type="entry name" value="CNMP_BINDING_3"/>
    <property type="match status" value="1"/>
</dbReference>
<dbReference type="Pfam" id="PF13545">
    <property type="entry name" value="HTH_Crp_2"/>
    <property type="match status" value="1"/>
</dbReference>